<keyword evidence="1" id="KW-0040">ANK repeat</keyword>
<keyword evidence="3" id="KW-1185">Reference proteome</keyword>
<dbReference type="PANTHER" id="PTHR46097">
    <property type="entry name" value="G PROTEIN-COUPLED RECEPTOR KINASE INTERACTING ARFGAP"/>
    <property type="match status" value="1"/>
</dbReference>
<dbReference type="GO" id="GO:0005096">
    <property type="term" value="F:GTPase activator activity"/>
    <property type="evidence" value="ECO:0007669"/>
    <property type="project" value="InterPro"/>
</dbReference>
<protein>
    <submittedName>
        <fullName evidence="2">Uncharacterized protein</fullName>
    </submittedName>
</protein>
<evidence type="ECO:0000256" key="1">
    <source>
        <dbReference type="PROSITE-ProRule" id="PRU00023"/>
    </source>
</evidence>
<dbReference type="GO" id="GO:0031267">
    <property type="term" value="F:small GTPase binding"/>
    <property type="evidence" value="ECO:0007669"/>
    <property type="project" value="TreeGrafter"/>
</dbReference>
<dbReference type="SUPFAM" id="SSF48403">
    <property type="entry name" value="Ankyrin repeat"/>
    <property type="match status" value="1"/>
</dbReference>
<proteinExistence type="predicted"/>
<dbReference type="GO" id="GO:0032012">
    <property type="term" value="P:regulation of ARF protein signal transduction"/>
    <property type="evidence" value="ECO:0007669"/>
    <property type="project" value="InterPro"/>
</dbReference>
<comment type="caution">
    <text evidence="2">The sequence shown here is derived from an EMBL/GenBank/DDBJ whole genome shotgun (WGS) entry which is preliminary data.</text>
</comment>
<accession>A0AAW0IBX9</accession>
<reference evidence="2 3" key="1">
    <citation type="journal article" date="2023" name="bioRxiv">
        <title>Conserved and derived expression patterns and positive selection on dental genes reveal complex evolutionary context of ever-growing rodent molars.</title>
        <authorList>
            <person name="Calamari Z.T."/>
            <person name="Song A."/>
            <person name="Cohen E."/>
            <person name="Akter M."/>
            <person name="Roy R.D."/>
            <person name="Hallikas O."/>
            <person name="Christensen M.M."/>
            <person name="Li P."/>
            <person name="Marangoni P."/>
            <person name="Jernvall J."/>
            <person name="Klein O.D."/>
        </authorList>
    </citation>
    <scope>NUCLEOTIDE SEQUENCE [LARGE SCALE GENOMIC DNA]</scope>
    <source>
        <strain evidence="2">V071</strain>
    </source>
</reference>
<organism evidence="2 3">
    <name type="scientific">Myodes glareolus</name>
    <name type="common">Bank vole</name>
    <name type="synonym">Clethrionomys glareolus</name>
    <dbReference type="NCBI Taxonomy" id="447135"/>
    <lineage>
        <taxon>Eukaryota</taxon>
        <taxon>Metazoa</taxon>
        <taxon>Chordata</taxon>
        <taxon>Craniata</taxon>
        <taxon>Vertebrata</taxon>
        <taxon>Euteleostomi</taxon>
        <taxon>Mammalia</taxon>
        <taxon>Eutheria</taxon>
        <taxon>Euarchontoglires</taxon>
        <taxon>Glires</taxon>
        <taxon>Rodentia</taxon>
        <taxon>Myomorpha</taxon>
        <taxon>Muroidea</taxon>
        <taxon>Cricetidae</taxon>
        <taxon>Arvicolinae</taxon>
        <taxon>Myodes</taxon>
    </lineage>
</organism>
<evidence type="ECO:0000313" key="2">
    <source>
        <dbReference type="EMBL" id="KAK7811812.1"/>
    </source>
</evidence>
<dbReference type="PANTHER" id="PTHR46097:SF4">
    <property type="entry name" value="ARF GTPASE-ACTIVATING PROTEIN GIT2"/>
    <property type="match status" value="1"/>
</dbReference>
<dbReference type="GO" id="GO:0007420">
    <property type="term" value="P:brain development"/>
    <property type="evidence" value="ECO:0007669"/>
    <property type="project" value="InterPro"/>
</dbReference>
<dbReference type="AlphaFoldDB" id="A0AAW0IBX9"/>
<dbReference type="Gene3D" id="1.25.40.20">
    <property type="entry name" value="Ankyrin repeat-containing domain"/>
    <property type="match status" value="1"/>
</dbReference>
<sequence>MSKRLRSTDVCADCSGPEAEADYKWCCGNPYLFHGPEYYSPNKAEFIRAKYQMLAFVHRLPCRDDDSVTAKDLSKEKGSTPLHVASKAGQILQAELLAVYGADPGTQDSSGKTPVDYAR</sequence>
<dbReference type="InterPro" id="IPR002110">
    <property type="entry name" value="Ankyrin_rpt"/>
</dbReference>
<name>A0AAW0IBX9_MYOGA</name>
<evidence type="ECO:0000313" key="3">
    <source>
        <dbReference type="Proteomes" id="UP001488838"/>
    </source>
</evidence>
<dbReference type="GO" id="GO:0008277">
    <property type="term" value="P:regulation of G protein-coupled receptor signaling pathway"/>
    <property type="evidence" value="ECO:0007669"/>
    <property type="project" value="TreeGrafter"/>
</dbReference>
<dbReference type="Proteomes" id="UP001488838">
    <property type="component" value="Unassembled WGS sequence"/>
</dbReference>
<dbReference type="InterPro" id="IPR047161">
    <property type="entry name" value="GIT-like"/>
</dbReference>
<dbReference type="EMBL" id="JBBHLL010000165">
    <property type="protein sequence ID" value="KAK7811812.1"/>
    <property type="molecule type" value="Genomic_DNA"/>
</dbReference>
<dbReference type="GO" id="GO:0098793">
    <property type="term" value="C:presynapse"/>
    <property type="evidence" value="ECO:0007669"/>
    <property type="project" value="GOC"/>
</dbReference>
<dbReference type="GO" id="GO:0036465">
    <property type="term" value="P:synaptic vesicle recycling"/>
    <property type="evidence" value="ECO:0007669"/>
    <property type="project" value="TreeGrafter"/>
</dbReference>
<dbReference type="PROSITE" id="PS50297">
    <property type="entry name" value="ANK_REP_REGION"/>
    <property type="match status" value="1"/>
</dbReference>
<gene>
    <name evidence="2" type="ORF">U0070_016884</name>
</gene>
<feature type="repeat" description="ANK" evidence="1">
    <location>
        <begin position="77"/>
        <end position="109"/>
    </location>
</feature>
<dbReference type="Pfam" id="PF13857">
    <property type="entry name" value="Ank_5"/>
    <property type="match status" value="1"/>
</dbReference>
<dbReference type="PROSITE" id="PS50088">
    <property type="entry name" value="ANK_REPEAT"/>
    <property type="match status" value="1"/>
</dbReference>
<dbReference type="InterPro" id="IPR036770">
    <property type="entry name" value="Ankyrin_rpt-contain_sf"/>
</dbReference>